<dbReference type="EMBL" id="JACSQM010000009">
    <property type="protein sequence ID" value="MBD7965831.1"/>
    <property type="molecule type" value="Genomic_DNA"/>
</dbReference>
<gene>
    <name evidence="1" type="ORF">H9648_17350</name>
</gene>
<proteinExistence type="predicted"/>
<accession>A0ABR8SQV0</accession>
<dbReference type="RefSeq" id="WP_191755052.1">
    <property type="nucleotide sequence ID" value="NZ_JACSQM010000009.1"/>
</dbReference>
<sequence>MKKWGLFIFVIIAVLLAGCSSEEKRTLNDKNLTVQDHPKGAYPRYYDQVSKKETLKAVPFSLELPDRLPFKVALSTYQISDWGEKRNILVDSVFYPEQQGQNVYLAYRVSNFLPKTEKLETKDEVELSDGTNAYFSGSADLPILAWKKDGLFYRMEYLIKEDTDRKAEKTKLIEAASSVFE</sequence>
<keyword evidence="2" id="KW-1185">Reference proteome</keyword>
<evidence type="ECO:0000313" key="2">
    <source>
        <dbReference type="Proteomes" id="UP000603641"/>
    </source>
</evidence>
<dbReference type="Proteomes" id="UP000603641">
    <property type="component" value="Unassembled WGS sequence"/>
</dbReference>
<name>A0ABR8SQV0_9BACL</name>
<organism evidence="1 2">
    <name type="scientific">Fictibacillus norfolkensis</name>
    <dbReference type="NCBI Taxonomy" id="2762233"/>
    <lineage>
        <taxon>Bacteria</taxon>
        <taxon>Bacillati</taxon>
        <taxon>Bacillota</taxon>
        <taxon>Bacilli</taxon>
        <taxon>Bacillales</taxon>
        <taxon>Fictibacillaceae</taxon>
        <taxon>Fictibacillus</taxon>
    </lineage>
</organism>
<evidence type="ECO:0000313" key="1">
    <source>
        <dbReference type="EMBL" id="MBD7965831.1"/>
    </source>
</evidence>
<evidence type="ECO:0008006" key="3">
    <source>
        <dbReference type="Google" id="ProtNLM"/>
    </source>
</evidence>
<comment type="caution">
    <text evidence="1">The sequence shown here is derived from an EMBL/GenBank/DDBJ whole genome shotgun (WGS) entry which is preliminary data.</text>
</comment>
<dbReference type="PROSITE" id="PS51257">
    <property type="entry name" value="PROKAR_LIPOPROTEIN"/>
    <property type="match status" value="1"/>
</dbReference>
<protein>
    <recommendedName>
        <fullName evidence="3">DUF4367 domain-containing protein</fullName>
    </recommendedName>
</protein>
<reference evidence="1 2" key="1">
    <citation type="submission" date="2020-08" db="EMBL/GenBank/DDBJ databases">
        <title>A Genomic Blueprint of the Chicken Gut Microbiome.</title>
        <authorList>
            <person name="Gilroy R."/>
            <person name="Ravi A."/>
            <person name="Getino M."/>
            <person name="Pursley I."/>
            <person name="Horton D.L."/>
            <person name="Alikhan N.-F."/>
            <person name="Baker D."/>
            <person name="Gharbi K."/>
            <person name="Hall N."/>
            <person name="Watson M."/>
            <person name="Adriaenssens E.M."/>
            <person name="Foster-Nyarko E."/>
            <person name="Jarju S."/>
            <person name="Secka A."/>
            <person name="Antonio M."/>
            <person name="Oren A."/>
            <person name="Chaudhuri R."/>
            <person name="La Ragione R.M."/>
            <person name="Hildebrand F."/>
            <person name="Pallen M.J."/>
        </authorList>
    </citation>
    <scope>NUCLEOTIDE SEQUENCE [LARGE SCALE GENOMIC DNA]</scope>
    <source>
        <strain evidence="1 2">Sa2CUA10</strain>
    </source>
</reference>